<dbReference type="GO" id="GO:0005829">
    <property type="term" value="C:cytosol"/>
    <property type="evidence" value="ECO:0007669"/>
    <property type="project" value="TreeGrafter"/>
</dbReference>
<dbReference type="Pfam" id="PF06167">
    <property type="entry name" value="Peptidase_M90"/>
    <property type="match status" value="1"/>
</dbReference>
<dbReference type="InterPro" id="IPR042252">
    <property type="entry name" value="MtfA_N"/>
</dbReference>
<proteinExistence type="predicted"/>
<evidence type="ECO:0000313" key="1">
    <source>
        <dbReference type="EMBL" id="SBV37787.1"/>
    </source>
</evidence>
<dbReference type="PANTHER" id="PTHR30164">
    <property type="entry name" value="MTFA PEPTIDASE"/>
    <property type="match status" value="1"/>
</dbReference>
<dbReference type="EMBL" id="FLTS01000001">
    <property type="protein sequence ID" value="SBV37787.1"/>
    <property type="molecule type" value="Genomic_DNA"/>
</dbReference>
<dbReference type="GO" id="GO:0008237">
    <property type="term" value="F:metallopeptidase activity"/>
    <property type="evidence" value="ECO:0007669"/>
    <property type="project" value="InterPro"/>
</dbReference>
<dbReference type="GO" id="GO:0004177">
    <property type="term" value="F:aminopeptidase activity"/>
    <property type="evidence" value="ECO:0007669"/>
    <property type="project" value="TreeGrafter"/>
</dbReference>
<dbReference type="CDD" id="cd20169">
    <property type="entry name" value="Peptidase_M90_mtfA"/>
    <property type="match status" value="1"/>
</dbReference>
<protein>
    <recommendedName>
        <fullName evidence="2">Protein MtfA</fullName>
    </recommendedName>
</protein>
<accession>A0A1Y5QBG2</accession>
<dbReference type="Gene3D" id="1.10.472.150">
    <property type="entry name" value="Glucose-regulated metallo-peptidase M90, N-terminal domain"/>
    <property type="match status" value="1"/>
</dbReference>
<gene>
    <name evidence="1" type="ORF">STPYR_12730</name>
</gene>
<dbReference type="InterPro" id="IPR024079">
    <property type="entry name" value="MetalloPept_cat_dom_sf"/>
</dbReference>
<dbReference type="AlphaFoldDB" id="A0A1Y5QBG2"/>
<dbReference type="SUPFAM" id="SSF55486">
    <property type="entry name" value="Metalloproteases ('zincins'), catalytic domain"/>
    <property type="match status" value="1"/>
</dbReference>
<organism evidence="1">
    <name type="scientific">uncultured Stenotrophomonas sp</name>
    <dbReference type="NCBI Taxonomy" id="165438"/>
    <lineage>
        <taxon>Bacteria</taxon>
        <taxon>Pseudomonadati</taxon>
        <taxon>Pseudomonadota</taxon>
        <taxon>Gammaproteobacteria</taxon>
        <taxon>Lysobacterales</taxon>
        <taxon>Lysobacteraceae</taxon>
        <taxon>Stenotrophomonas</taxon>
        <taxon>environmental samples</taxon>
    </lineage>
</organism>
<dbReference type="InterPro" id="IPR010384">
    <property type="entry name" value="MtfA_fam"/>
</dbReference>
<evidence type="ECO:0008006" key="2">
    <source>
        <dbReference type="Google" id="ProtNLM"/>
    </source>
</evidence>
<dbReference type="PANTHER" id="PTHR30164:SF2">
    <property type="entry name" value="PROTEIN MTFA"/>
    <property type="match status" value="1"/>
</dbReference>
<name>A0A1Y5QBG2_9GAMM</name>
<reference evidence="1" key="1">
    <citation type="submission" date="2016-03" db="EMBL/GenBank/DDBJ databases">
        <authorList>
            <person name="Ploux O."/>
        </authorList>
    </citation>
    <scope>NUCLEOTIDE SEQUENCE</scope>
    <source>
        <strain evidence="1">UC10</strain>
    </source>
</reference>
<dbReference type="Gene3D" id="3.40.390.10">
    <property type="entry name" value="Collagenase (Catalytic Domain)"/>
    <property type="match status" value="1"/>
</dbReference>
<sequence length="270" mass="30183">MAPAAAGDVPLIQSFLRRWRRTPAQLDDALWQQVCRDCPWLRALDDVRTARLHGLVLLFLQRKAITPVAGLELDDAQRLLLAALCCLPLLEFGREGLHGWSELVVYPDAFRVRRSHTDAAGVLHEWDDELIGEAWDSGPLLLSWADVQADIADPQAGFCVAVHEMAHKIDVLDGAMDGTPPLPRDWQRQWARDFQQCFDAFCTRVDAGRDTAIDPYAAEAPEEFFAVASEYHFSAPHLLEREMPAVAAHLRRFYGPSPFAGTPTPMHGPL</sequence>